<dbReference type="KEGG" id="ppec:H9W90_10150"/>
<keyword evidence="5" id="KW-0472">Membrane</keyword>
<dbReference type="EMBL" id="CP060695">
    <property type="protein sequence ID" value="QNM84558.1"/>
    <property type="molecule type" value="Genomic_DNA"/>
</dbReference>
<dbReference type="AlphaFoldDB" id="A0A7G9L7F9"/>
<dbReference type="GO" id="GO:0000155">
    <property type="term" value="F:phosphorelay sensor kinase activity"/>
    <property type="evidence" value="ECO:0007669"/>
    <property type="project" value="InterPro"/>
</dbReference>
<dbReference type="Pfam" id="PF07495">
    <property type="entry name" value="Y_Y_Y"/>
    <property type="match status" value="1"/>
</dbReference>
<dbReference type="GO" id="GO:0016020">
    <property type="term" value="C:membrane"/>
    <property type="evidence" value="ECO:0007669"/>
    <property type="project" value="InterPro"/>
</dbReference>
<dbReference type="InterPro" id="IPR003594">
    <property type="entry name" value="HATPase_dom"/>
</dbReference>
<keyword evidence="4" id="KW-0175">Coiled coil</keyword>
<dbReference type="Proteomes" id="UP000515808">
    <property type="component" value="Chromosome"/>
</dbReference>
<reference evidence="9 10" key="1">
    <citation type="submission" date="2020-08" db="EMBL/GenBank/DDBJ databases">
        <title>Polaribacter sp. L12M9 isolated from gut of the Korean scallop.</title>
        <authorList>
            <person name="Jeong Y.S."/>
        </authorList>
    </citation>
    <scope>NUCLEOTIDE SEQUENCE [LARGE SCALE GENOMIC DNA]</scope>
    <source>
        <strain evidence="9 10">L12M9</strain>
    </source>
</reference>
<evidence type="ECO:0000256" key="2">
    <source>
        <dbReference type="ARBA" id="ARBA00022777"/>
    </source>
</evidence>
<evidence type="ECO:0000259" key="6">
    <source>
        <dbReference type="Pfam" id="PF02518"/>
    </source>
</evidence>
<dbReference type="InterPro" id="IPR011110">
    <property type="entry name" value="Reg_prop"/>
</dbReference>
<keyword evidence="5" id="KW-1133">Transmembrane helix</keyword>
<dbReference type="SUPFAM" id="SSF55874">
    <property type="entry name" value="ATPase domain of HSP90 chaperone/DNA topoisomerase II/histidine kinase"/>
    <property type="match status" value="1"/>
</dbReference>
<evidence type="ECO:0000256" key="1">
    <source>
        <dbReference type="ARBA" id="ARBA00022679"/>
    </source>
</evidence>
<dbReference type="CDD" id="cd16917">
    <property type="entry name" value="HATPase_UhpB-NarQ-NarX-like"/>
    <property type="match status" value="1"/>
</dbReference>
<accession>A0A7G9L7F9</accession>
<keyword evidence="1" id="KW-0808">Transferase</keyword>
<dbReference type="RefSeq" id="WP_187481488.1">
    <property type="nucleotide sequence ID" value="NZ_CP060695.1"/>
</dbReference>
<sequence>MIFFISSNNLFGQEIINYTTEDGLPNDIIYNFHQDNNGYLWFGTDDGLSKFNGKYFTTFTTKNGLYNNYVIDVKGYNEDTLAIATWGGGLHLFTKDSLIKPIKNDFLKINELLIYKKDIYTYFGNNIFLYKKIKKDWKLVSFGIDTTKSYVENPLKNQTISPRVSKIKEDLFFHSNYKSGLHDSKYFEGVSILTNNKKLEYRFSHLNGKVISTITNFNNSFIAAEGNKLIFLNEEKILNEEVLNFMGFNIIKIIPLNKEELLLLSSDKNSFKELYLYHLKNKKIINVREKYNINSTVSDFGLDFENNIWITTNGSGVFQIPNLKTGILPVVKDDAIYKMKYYNDKLYALSPGYLWEIKGNKQKKIKLNAFGKGLHVYKNKLYISSFTQKDTLLIDNNIIEIKGLLNYRDEDFVISSQESLVINGKEEKRIPNSINHILKTETHLIFSTGLGLYLLNKKTNEVTSLDFKELQNTQITKTIKKDDALWVATNKGLVKYKNNKIERFTVDEGLLSNNIKDILINDDEKLWIATSKGVSVFDGVSFVNITKEENLISNNVTSLVKNNKGEIFIGTTAGISVYNTKKEIVEQPPPIINVYQDNSSFTFDVISYNSSNSLFSQYQINNEKWITTSANKVNFNNFKEGNYSFQLRAKKPNSVWQYSESYKFSIVIPFYKKKIFIVLIILIIFGLSILFIINQLRKSKKANKKLKNAIEEQEQLEKKLNSVRENIAQDFHDDLGNKLASITVLTDLLSGKITGENEKKIVYKIQENSDSLYKGTKDFIWSLNSKSDNLEELVTYLSDFGEEFFHKMNISFKIQKEIATNISLPYYWSRHIILIFKEAMTNVAKHANAKDCEIRFFCDFKVLKIQLLDNGKGFKESDLKFTNGLKNMQLRAVKINGDINISSTEKGTLISFNSKLPKRGS</sequence>
<dbReference type="Pfam" id="PF07494">
    <property type="entry name" value="Reg_prop"/>
    <property type="match status" value="1"/>
</dbReference>
<evidence type="ECO:0000256" key="3">
    <source>
        <dbReference type="ARBA" id="ARBA00023012"/>
    </source>
</evidence>
<dbReference type="InterPro" id="IPR050482">
    <property type="entry name" value="Sensor_HK_TwoCompSys"/>
</dbReference>
<feature type="coiled-coil region" evidence="4">
    <location>
        <begin position="692"/>
        <end position="726"/>
    </location>
</feature>
<evidence type="ECO:0000259" key="8">
    <source>
        <dbReference type="Pfam" id="PF07730"/>
    </source>
</evidence>
<dbReference type="Gene3D" id="3.30.565.10">
    <property type="entry name" value="Histidine kinase-like ATPase, C-terminal domain"/>
    <property type="match status" value="1"/>
</dbReference>
<keyword evidence="5" id="KW-0812">Transmembrane</keyword>
<feature type="domain" description="Signal transduction histidine kinase subgroup 3 dimerisation and phosphoacceptor" evidence="8">
    <location>
        <begin position="724"/>
        <end position="785"/>
    </location>
</feature>
<gene>
    <name evidence="9" type="ORF">H9W90_10150</name>
</gene>
<dbReference type="InterPro" id="IPR011123">
    <property type="entry name" value="Y_Y_Y"/>
</dbReference>
<dbReference type="Gene3D" id="2.130.10.10">
    <property type="entry name" value="YVTN repeat-like/Quinoprotein amine dehydrogenase"/>
    <property type="match status" value="2"/>
</dbReference>
<dbReference type="InterPro" id="IPR015943">
    <property type="entry name" value="WD40/YVTN_repeat-like_dom_sf"/>
</dbReference>
<feature type="domain" description="Histidine kinase/HSP90-like ATPase" evidence="6">
    <location>
        <begin position="830"/>
        <end position="915"/>
    </location>
</feature>
<organism evidence="9 10">
    <name type="scientific">Polaribacter pectinis</name>
    <dbReference type="NCBI Taxonomy" id="2738844"/>
    <lineage>
        <taxon>Bacteria</taxon>
        <taxon>Pseudomonadati</taxon>
        <taxon>Bacteroidota</taxon>
        <taxon>Flavobacteriia</taxon>
        <taxon>Flavobacteriales</taxon>
        <taxon>Flavobacteriaceae</taxon>
    </lineage>
</organism>
<feature type="transmembrane region" description="Helical" evidence="5">
    <location>
        <begin position="675"/>
        <end position="696"/>
    </location>
</feature>
<dbReference type="SUPFAM" id="SSF63829">
    <property type="entry name" value="Calcium-dependent phosphotriesterase"/>
    <property type="match status" value="1"/>
</dbReference>
<evidence type="ECO:0000313" key="10">
    <source>
        <dbReference type="Proteomes" id="UP000515808"/>
    </source>
</evidence>
<feature type="domain" description="Two component regulator three Y" evidence="7">
    <location>
        <begin position="613"/>
        <end position="668"/>
    </location>
</feature>
<protein>
    <recommendedName>
        <fullName evidence="11">Two component regulator propeller</fullName>
    </recommendedName>
</protein>
<dbReference type="InterPro" id="IPR011712">
    <property type="entry name" value="Sig_transdc_His_kin_sub3_dim/P"/>
</dbReference>
<dbReference type="Pfam" id="PF07730">
    <property type="entry name" value="HisKA_3"/>
    <property type="match status" value="1"/>
</dbReference>
<name>A0A7G9L7F9_9FLAO</name>
<evidence type="ECO:0000259" key="7">
    <source>
        <dbReference type="Pfam" id="PF07495"/>
    </source>
</evidence>
<keyword evidence="2" id="KW-0418">Kinase</keyword>
<dbReference type="PANTHER" id="PTHR24421">
    <property type="entry name" value="NITRATE/NITRITE SENSOR PROTEIN NARX-RELATED"/>
    <property type="match status" value="1"/>
</dbReference>
<proteinExistence type="predicted"/>
<evidence type="ECO:0000256" key="4">
    <source>
        <dbReference type="SAM" id="Coils"/>
    </source>
</evidence>
<dbReference type="InterPro" id="IPR036890">
    <property type="entry name" value="HATPase_C_sf"/>
</dbReference>
<dbReference type="SUPFAM" id="SSF69322">
    <property type="entry name" value="Tricorn protease domain 2"/>
    <property type="match status" value="1"/>
</dbReference>
<dbReference type="GO" id="GO:0046983">
    <property type="term" value="F:protein dimerization activity"/>
    <property type="evidence" value="ECO:0007669"/>
    <property type="project" value="InterPro"/>
</dbReference>
<keyword evidence="10" id="KW-1185">Reference proteome</keyword>
<keyword evidence="3" id="KW-0902">Two-component regulatory system</keyword>
<evidence type="ECO:0000256" key="5">
    <source>
        <dbReference type="SAM" id="Phobius"/>
    </source>
</evidence>
<evidence type="ECO:0008006" key="11">
    <source>
        <dbReference type="Google" id="ProtNLM"/>
    </source>
</evidence>
<dbReference type="Pfam" id="PF02518">
    <property type="entry name" value="HATPase_c"/>
    <property type="match status" value="1"/>
</dbReference>
<evidence type="ECO:0000313" key="9">
    <source>
        <dbReference type="EMBL" id="QNM84558.1"/>
    </source>
</evidence>